<protein>
    <submittedName>
        <fullName evidence="1">Uncharacterized protein</fullName>
    </submittedName>
</protein>
<reference evidence="1 2" key="2">
    <citation type="journal article" date="2017" name="Nature">
        <title>The Apostasia genome and the evolution of orchids.</title>
        <authorList>
            <person name="Zhang G.Q."/>
            <person name="Liu K.W."/>
            <person name="Li Z."/>
            <person name="Lohaus R."/>
            <person name="Hsiao Y.Y."/>
            <person name="Niu S.C."/>
            <person name="Wang J.Y."/>
            <person name="Lin Y.C."/>
            <person name="Xu Q."/>
            <person name="Chen L.J."/>
            <person name="Yoshida K."/>
            <person name="Fujiwara S."/>
            <person name="Wang Z.W."/>
            <person name="Zhang Y.Q."/>
            <person name="Mitsuda N."/>
            <person name="Wang M."/>
            <person name="Liu G.H."/>
            <person name="Pecoraro L."/>
            <person name="Huang H.X."/>
            <person name="Xiao X.J."/>
            <person name="Lin M."/>
            <person name="Wu X.Y."/>
            <person name="Wu W.L."/>
            <person name="Chen Y.Y."/>
            <person name="Chang S.B."/>
            <person name="Sakamoto S."/>
            <person name="Ohme-Takagi M."/>
            <person name="Yagi M."/>
            <person name="Zeng S.J."/>
            <person name="Shen C.Y."/>
            <person name="Yeh C.M."/>
            <person name="Luo Y.B."/>
            <person name="Tsai W.C."/>
            <person name="Van de Peer Y."/>
            <person name="Liu Z.J."/>
        </authorList>
    </citation>
    <scope>NUCLEOTIDE SEQUENCE [LARGE SCALE GENOMIC DNA]</scope>
    <source>
        <tissue evidence="1">The whole plant</tissue>
    </source>
</reference>
<accession>A0A2I0WYF4</accession>
<keyword evidence="2" id="KW-1185">Reference proteome</keyword>
<sequence>MVTRVHDLIMNTFTFGVHTLDLFRLLRKKSLHIRNEVTPRKKEPKIVVLGKVAGEILDSNLSGARNVGVFLSAARNVGQQSGLLRTAIIRLPVAVDAMAVAVDAMAKAGLSGCRFKRAWIDRLQENCRETVIWGRKAHGWTKHGIPAARERQEGGLEAHGWLFNREIGSRKGGGWLHGTGWAVAGGMKSRAG</sequence>
<evidence type="ECO:0000313" key="1">
    <source>
        <dbReference type="EMBL" id="PKU80688.1"/>
    </source>
</evidence>
<evidence type="ECO:0000313" key="2">
    <source>
        <dbReference type="Proteomes" id="UP000233837"/>
    </source>
</evidence>
<gene>
    <name evidence="1" type="ORF">MA16_Dca012446</name>
</gene>
<dbReference type="EMBL" id="KZ502322">
    <property type="protein sequence ID" value="PKU80688.1"/>
    <property type="molecule type" value="Genomic_DNA"/>
</dbReference>
<organism evidence="1 2">
    <name type="scientific">Dendrobium catenatum</name>
    <dbReference type="NCBI Taxonomy" id="906689"/>
    <lineage>
        <taxon>Eukaryota</taxon>
        <taxon>Viridiplantae</taxon>
        <taxon>Streptophyta</taxon>
        <taxon>Embryophyta</taxon>
        <taxon>Tracheophyta</taxon>
        <taxon>Spermatophyta</taxon>
        <taxon>Magnoliopsida</taxon>
        <taxon>Liliopsida</taxon>
        <taxon>Asparagales</taxon>
        <taxon>Orchidaceae</taxon>
        <taxon>Epidendroideae</taxon>
        <taxon>Malaxideae</taxon>
        <taxon>Dendrobiinae</taxon>
        <taxon>Dendrobium</taxon>
    </lineage>
</organism>
<name>A0A2I0WYF4_9ASPA</name>
<dbReference type="AlphaFoldDB" id="A0A2I0WYF4"/>
<reference evidence="1 2" key="1">
    <citation type="journal article" date="2016" name="Sci. Rep.">
        <title>The Dendrobium catenatum Lindl. genome sequence provides insights into polysaccharide synthase, floral development and adaptive evolution.</title>
        <authorList>
            <person name="Zhang G.Q."/>
            <person name="Xu Q."/>
            <person name="Bian C."/>
            <person name="Tsai W.C."/>
            <person name="Yeh C.M."/>
            <person name="Liu K.W."/>
            <person name="Yoshida K."/>
            <person name="Zhang L.S."/>
            <person name="Chang S.B."/>
            <person name="Chen F."/>
            <person name="Shi Y."/>
            <person name="Su Y.Y."/>
            <person name="Zhang Y.Q."/>
            <person name="Chen L.J."/>
            <person name="Yin Y."/>
            <person name="Lin M."/>
            <person name="Huang H."/>
            <person name="Deng H."/>
            <person name="Wang Z.W."/>
            <person name="Zhu S.L."/>
            <person name="Zhao X."/>
            <person name="Deng C."/>
            <person name="Niu S.C."/>
            <person name="Huang J."/>
            <person name="Wang M."/>
            <person name="Liu G.H."/>
            <person name="Yang H.J."/>
            <person name="Xiao X.J."/>
            <person name="Hsiao Y.Y."/>
            <person name="Wu W.L."/>
            <person name="Chen Y.Y."/>
            <person name="Mitsuda N."/>
            <person name="Ohme-Takagi M."/>
            <person name="Luo Y.B."/>
            <person name="Van de Peer Y."/>
            <person name="Liu Z.J."/>
        </authorList>
    </citation>
    <scope>NUCLEOTIDE SEQUENCE [LARGE SCALE GENOMIC DNA]</scope>
    <source>
        <tissue evidence="1">The whole plant</tissue>
    </source>
</reference>
<dbReference type="Proteomes" id="UP000233837">
    <property type="component" value="Unassembled WGS sequence"/>
</dbReference>
<proteinExistence type="predicted"/>